<sequence>MQGLFCMRPEISEAAGGRRTVESFGFSFVDLTGGSAAPLDVVDPSFSFLTELPGTRVLLLRDSCNGLVLFEHRREHRGGRMGYVVCNPTTKKWEAVPTCGDPELPLTYAYLAFDPAVSAHFHLVQFQVEEDEEFVSVHAYSSESKTWGDNQIGQLGEHGEPEGWRQVTSFLLADLNPRCPFINGFLHMLVLGQDQLKIAAVDVQGRARRMIPLPHVADGRHWKCYFGESQGKLHYMSQEILDDGEGKYNLSILALQDYDAQEWVLKATVNTYEVFGEDSCIDGTSEFEVVDIHQDCDGPVWFMEFLAHTSRERNLACMKSICKTF</sequence>
<name>A0A8T0VUG5_PANVG</name>
<dbReference type="Pfam" id="PF08268">
    <property type="entry name" value="FBA_3"/>
    <property type="match status" value="1"/>
</dbReference>
<dbReference type="Proteomes" id="UP000823388">
    <property type="component" value="Chromosome 2K"/>
</dbReference>
<gene>
    <name evidence="2" type="ORF">PVAP13_2KG109500</name>
</gene>
<dbReference type="InterPro" id="IPR055290">
    <property type="entry name" value="At3g26010-like"/>
</dbReference>
<feature type="domain" description="F-box associated beta-propeller type 3" evidence="1">
    <location>
        <begin position="57"/>
        <end position="272"/>
    </location>
</feature>
<evidence type="ECO:0000313" key="2">
    <source>
        <dbReference type="EMBL" id="KAG2640531.1"/>
    </source>
</evidence>
<dbReference type="InterPro" id="IPR013187">
    <property type="entry name" value="F-box-assoc_dom_typ3"/>
</dbReference>
<accession>A0A8T0VUG5</accession>
<reference evidence="2" key="1">
    <citation type="submission" date="2020-05" db="EMBL/GenBank/DDBJ databases">
        <title>WGS assembly of Panicum virgatum.</title>
        <authorList>
            <person name="Lovell J.T."/>
            <person name="Jenkins J."/>
            <person name="Shu S."/>
            <person name="Juenger T.E."/>
            <person name="Schmutz J."/>
        </authorList>
    </citation>
    <scope>NUCLEOTIDE SEQUENCE</scope>
    <source>
        <strain evidence="2">AP13</strain>
    </source>
</reference>
<evidence type="ECO:0000313" key="3">
    <source>
        <dbReference type="Proteomes" id="UP000823388"/>
    </source>
</evidence>
<protein>
    <recommendedName>
        <fullName evidence="1">F-box associated beta-propeller type 3 domain-containing protein</fullName>
    </recommendedName>
</protein>
<keyword evidence="3" id="KW-1185">Reference proteome</keyword>
<proteinExistence type="predicted"/>
<dbReference type="AlphaFoldDB" id="A0A8T0VUG5"/>
<dbReference type="PANTHER" id="PTHR35546:SF24">
    <property type="entry name" value="F-BOX DOMAIN-CONTAINING PROTEIN"/>
    <property type="match status" value="1"/>
</dbReference>
<dbReference type="PANTHER" id="PTHR35546">
    <property type="entry name" value="F-BOX PROTEIN INTERACTION DOMAIN PROTEIN-RELATED"/>
    <property type="match status" value="1"/>
</dbReference>
<evidence type="ECO:0000259" key="1">
    <source>
        <dbReference type="Pfam" id="PF08268"/>
    </source>
</evidence>
<comment type="caution">
    <text evidence="2">The sequence shown here is derived from an EMBL/GenBank/DDBJ whole genome shotgun (WGS) entry which is preliminary data.</text>
</comment>
<dbReference type="OrthoDB" id="738899at2759"/>
<organism evidence="2 3">
    <name type="scientific">Panicum virgatum</name>
    <name type="common">Blackwell switchgrass</name>
    <dbReference type="NCBI Taxonomy" id="38727"/>
    <lineage>
        <taxon>Eukaryota</taxon>
        <taxon>Viridiplantae</taxon>
        <taxon>Streptophyta</taxon>
        <taxon>Embryophyta</taxon>
        <taxon>Tracheophyta</taxon>
        <taxon>Spermatophyta</taxon>
        <taxon>Magnoliopsida</taxon>
        <taxon>Liliopsida</taxon>
        <taxon>Poales</taxon>
        <taxon>Poaceae</taxon>
        <taxon>PACMAD clade</taxon>
        <taxon>Panicoideae</taxon>
        <taxon>Panicodae</taxon>
        <taxon>Paniceae</taxon>
        <taxon>Panicinae</taxon>
        <taxon>Panicum</taxon>
        <taxon>Panicum sect. Hiantes</taxon>
    </lineage>
</organism>
<dbReference type="EMBL" id="CM029039">
    <property type="protein sequence ID" value="KAG2640531.1"/>
    <property type="molecule type" value="Genomic_DNA"/>
</dbReference>